<keyword evidence="1" id="KW-0862">Zinc</keyword>
<reference evidence="4" key="2">
    <citation type="submission" date="2014-06" db="EMBL/GenBank/DDBJ databases">
        <title>The complete genome of Blastobotrys (Arxula) adeninivorans LS3 - a yeast of biotechnological interest.</title>
        <authorList>
            <person name="Kunze G."/>
            <person name="Gaillardin C."/>
            <person name="Czernicka M."/>
            <person name="Durrens P."/>
            <person name="Martin T."/>
            <person name="Boer E."/>
            <person name="Gabaldon T."/>
            <person name="Cruz J."/>
            <person name="Talla E."/>
            <person name="Marck C."/>
            <person name="Goffeau A."/>
            <person name="Barbe V."/>
            <person name="Baret P."/>
            <person name="Baronian K."/>
            <person name="Beier S."/>
            <person name="Bleykasten C."/>
            <person name="Bode R."/>
            <person name="Casaregola S."/>
            <person name="Despons L."/>
            <person name="Fairhead C."/>
            <person name="Giersberg M."/>
            <person name="Gierski P."/>
            <person name="Hahnel U."/>
            <person name="Hartmann A."/>
            <person name="Jankowska D."/>
            <person name="Jubin C."/>
            <person name="Jung P."/>
            <person name="Lafontaine I."/>
            <person name="Leh-Louis V."/>
            <person name="Lemaire M."/>
            <person name="Marcet-Houben M."/>
            <person name="Mascher M."/>
            <person name="Morel G."/>
            <person name="Richard G.-F."/>
            <person name="Riechen J."/>
            <person name="Sacerdot C."/>
            <person name="Sarkar A."/>
            <person name="Savel G."/>
            <person name="Schacherer J."/>
            <person name="Sherman D."/>
            <person name="Straub M.-L."/>
            <person name="Stein N."/>
            <person name="Thierry A."/>
            <person name="Trautwein-Schult A."/>
            <person name="Westhof E."/>
            <person name="Worch S."/>
            <person name="Dujon B."/>
            <person name="Souciet J.-L."/>
            <person name="Wincker P."/>
            <person name="Scholz U."/>
            <person name="Neuveglise N."/>
        </authorList>
    </citation>
    <scope>NUCLEOTIDE SEQUENCE</scope>
    <source>
        <strain evidence="4">LS3</strain>
    </source>
</reference>
<feature type="region of interest" description="Disordered" evidence="2">
    <location>
        <begin position="132"/>
        <end position="171"/>
    </location>
</feature>
<evidence type="ECO:0000313" key="4">
    <source>
        <dbReference type="EMBL" id="CDP34523.1"/>
    </source>
</evidence>
<keyword evidence="1" id="KW-0479">Metal-binding</keyword>
<feature type="compositionally biased region" description="Polar residues" evidence="2">
    <location>
        <begin position="1"/>
        <end position="24"/>
    </location>
</feature>
<dbReference type="PROSITE" id="PS50157">
    <property type="entry name" value="ZINC_FINGER_C2H2_2"/>
    <property type="match status" value="1"/>
</dbReference>
<dbReference type="PROSITE" id="PS00028">
    <property type="entry name" value="ZINC_FINGER_C2H2_1"/>
    <property type="match status" value="1"/>
</dbReference>
<dbReference type="EMBL" id="HG937693">
    <property type="protein sequence ID" value="CDP34523.1"/>
    <property type="molecule type" value="Genomic_DNA"/>
</dbReference>
<dbReference type="InterPro" id="IPR013087">
    <property type="entry name" value="Znf_C2H2_type"/>
</dbReference>
<feature type="compositionally biased region" description="Low complexity" evidence="2">
    <location>
        <begin position="208"/>
        <end position="228"/>
    </location>
</feature>
<feature type="compositionally biased region" description="Low complexity" evidence="2">
    <location>
        <begin position="148"/>
        <end position="166"/>
    </location>
</feature>
<keyword evidence="1" id="KW-0863">Zinc-finger</keyword>
<name>A0A060T0N2_BLAAD</name>
<organism evidence="4">
    <name type="scientific">Blastobotrys adeninivorans</name>
    <name type="common">Yeast</name>
    <name type="synonym">Arxula adeninivorans</name>
    <dbReference type="NCBI Taxonomy" id="409370"/>
    <lineage>
        <taxon>Eukaryota</taxon>
        <taxon>Fungi</taxon>
        <taxon>Dikarya</taxon>
        <taxon>Ascomycota</taxon>
        <taxon>Saccharomycotina</taxon>
        <taxon>Dipodascomycetes</taxon>
        <taxon>Dipodascales</taxon>
        <taxon>Trichomonascaceae</taxon>
        <taxon>Blastobotrys</taxon>
    </lineage>
</organism>
<sequence>MSNQWTSPTSEPVCTSSALPTPSSCKRGRQRFECTACGRRFHQERNLIRHCRALHPCAASRGSNNEVSKAPRIAPVSRKRLAKDNGPMQSLARIAGQLSPRSPTRLRINYAQTGEAEKARQARCMRTTVRSGFTAFSHSPRRIHGKSPLKSPSSPLKIPSSPLKSPFHPQSVVSRVSMPQFSTSLSSGQKLALLRTQAQASSRPPSPSSSHTSIPTSPSPSANSSPCPIVKDDNSCSELFPSIPDVDPDTAPDSPLSHRTRPAY</sequence>
<reference evidence="4" key="1">
    <citation type="submission" date="2014-02" db="EMBL/GenBank/DDBJ databases">
        <authorList>
            <person name="Genoscope - CEA"/>
        </authorList>
    </citation>
    <scope>NUCLEOTIDE SEQUENCE</scope>
    <source>
        <strain evidence="4">LS3</strain>
    </source>
</reference>
<proteinExistence type="predicted"/>
<dbReference type="GO" id="GO:0008270">
    <property type="term" value="F:zinc ion binding"/>
    <property type="evidence" value="ECO:0007669"/>
    <property type="project" value="UniProtKB-KW"/>
</dbReference>
<protein>
    <submittedName>
        <fullName evidence="4">ARAD1C14432p</fullName>
    </submittedName>
</protein>
<evidence type="ECO:0000256" key="1">
    <source>
        <dbReference type="PROSITE-ProRule" id="PRU00042"/>
    </source>
</evidence>
<dbReference type="AlphaFoldDB" id="A0A060T0N2"/>
<feature type="region of interest" description="Disordered" evidence="2">
    <location>
        <begin position="1"/>
        <end position="26"/>
    </location>
</feature>
<feature type="domain" description="C2H2-type" evidence="3">
    <location>
        <begin position="32"/>
        <end position="55"/>
    </location>
</feature>
<gene>
    <name evidence="4" type="ORF">GNLVRS02_ARAD1C14432g</name>
</gene>
<evidence type="ECO:0000256" key="2">
    <source>
        <dbReference type="SAM" id="MobiDB-lite"/>
    </source>
</evidence>
<accession>A0A060T0N2</accession>
<dbReference type="Gene3D" id="3.30.160.60">
    <property type="entry name" value="Classic Zinc Finger"/>
    <property type="match status" value="1"/>
</dbReference>
<evidence type="ECO:0000259" key="3">
    <source>
        <dbReference type="PROSITE" id="PS50157"/>
    </source>
</evidence>
<feature type="region of interest" description="Disordered" evidence="2">
    <location>
        <begin position="187"/>
        <end position="264"/>
    </location>
</feature>